<organism evidence="3 4">
    <name type="scientific">Rhododendron simsii</name>
    <name type="common">Sims's rhododendron</name>
    <dbReference type="NCBI Taxonomy" id="118357"/>
    <lineage>
        <taxon>Eukaryota</taxon>
        <taxon>Viridiplantae</taxon>
        <taxon>Streptophyta</taxon>
        <taxon>Embryophyta</taxon>
        <taxon>Tracheophyta</taxon>
        <taxon>Spermatophyta</taxon>
        <taxon>Magnoliopsida</taxon>
        <taxon>eudicotyledons</taxon>
        <taxon>Gunneridae</taxon>
        <taxon>Pentapetalae</taxon>
        <taxon>asterids</taxon>
        <taxon>Ericales</taxon>
        <taxon>Ericaceae</taxon>
        <taxon>Ericoideae</taxon>
        <taxon>Rhodoreae</taxon>
        <taxon>Rhododendron</taxon>
    </lineage>
</organism>
<evidence type="ECO:0000313" key="4">
    <source>
        <dbReference type="Proteomes" id="UP000626092"/>
    </source>
</evidence>
<dbReference type="Proteomes" id="UP000626092">
    <property type="component" value="Unassembled WGS sequence"/>
</dbReference>
<dbReference type="GO" id="GO:0046872">
    <property type="term" value="F:metal ion binding"/>
    <property type="evidence" value="ECO:0007669"/>
    <property type="project" value="UniProtKB-KW"/>
</dbReference>
<proteinExistence type="predicted"/>
<sequence>MIDPRPLLSSGEPVKVLNSLPSRLNFKRIVGLSCKSQKSVKSETGRSPNCILPRLVKVQKYPTKSRSSSTTCLATRNGGFNQQSHGIGNRDGVIIVDHGSRRKESNLVLDEFVAMFREKTGYPIIEPAHMELAEPSIRVAFGLCVQQGANRVIIVTIMYFDVADHAAEDIPSLTADAAREHPGVSYVITAPLGVHQLLVKVLVLQDVVNDRIKHCLSHVAGVAEECSVCAGTGKCRLY</sequence>
<comment type="caution">
    <text evidence="3">The sequence shown here is derived from an EMBL/GenBank/DDBJ whole genome shotgun (WGS) entry which is preliminary data.</text>
</comment>
<keyword evidence="4" id="KW-1185">Reference proteome</keyword>
<dbReference type="OrthoDB" id="3543at2759"/>
<evidence type="ECO:0000256" key="2">
    <source>
        <dbReference type="ARBA" id="ARBA00023239"/>
    </source>
</evidence>
<dbReference type="SUPFAM" id="SSF53800">
    <property type="entry name" value="Chelatase"/>
    <property type="match status" value="1"/>
</dbReference>
<gene>
    <name evidence="3" type="ORF">RHSIM_Rhsim09G0149800</name>
</gene>
<dbReference type="Gene3D" id="3.40.50.1400">
    <property type="match status" value="1"/>
</dbReference>
<reference evidence="3" key="1">
    <citation type="submission" date="2019-11" db="EMBL/GenBank/DDBJ databases">
        <authorList>
            <person name="Liu Y."/>
            <person name="Hou J."/>
            <person name="Li T.-Q."/>
            <person name="Guan C.-H."/>
            <person name="Wu X."/>
            <person name="Wu H.-Z."/>
            <person name="Ling F."/>
            <person name="Zhang R."/>
            <person name="Shi X.-G."/>
            <person name="Ren J.-P."/>
            <person name="Chen E.-F."/>
            <person name="Sun J.-M."/>
        </authorList>
    </citation>
    <scope>NUCLEOTIDE SEQUENCE</scope>
    <source>
        <strain evidence="3">Adult_tree_wgs_1</strain>
        <tissue evidence="3">Leaves</tissue>
    </source>
</reference>
<keyword evidence="2" id="KW-0456">Lyase</keyword>
<evidence type="ECO:0000256" key="1">
    <source>
        <dbReference type="ARBA" id="ARBA00022723"/>
    </source>
</evidence>
<dbReference type="EMBL" id="WJXA01000009">
    <property type="protein sequence ID" value="KAF7131621.1"/>
    <property type="molecule type" value="Genomic_DNA"/>
</dbReference>
<dbReference type="GO" id="GO:0016829">
    <property type="term" value="F:lyase activity"/>
    <property type="evidence" value="ECO:0007669"/>
    <property type="project" value="UniProtKB-KW"/>
</dbReference>
<dbReference type="InterPro" id="IPR050963">
    <property type="entry name" value="Sirohydro_Cobaltochel/CbiX"/>
</dbReference>
<dbReference type="CDD" id="cd03416">
    <property type="entry name" value="CbiX_SirB_N"/>
    <property type="match status" value="1"/>
</dbReference>
<name>A0A834GCP6_RHOSS</name>
<accession>A0A834GCP6</accession>
<protein>
    <recommendedName>
        <fullName evidence="5">Sirohydrochlorin ferrochelatase</fullName>
    </recommendedName>
</protein>
<dbReference type="PANTHER" id="PTHR33542">
    <property type="entry name" value="SIROHYDROCHLORIN FERROCHELATASE, CHLOROPLASTIC"/>
    <property type="match status" value="1"/>
</dbReference>
<dbReference type="PANTHER" id="PTHR33542:SF3">
    <property type="entry name" value="SIROHYDROCHLORIN FERROCHELATASE, CHLOROPLASTIC"/>
    <property type="match status" value="1"/>
</dbReference>
<dbReference type="AlphaFoldDB" id="A0A834GCP6"/>
<keyword evidence="1" id="KW-0479">Metal-binding</keyword>
<dbReference type="InterPro" id="IPR002762">
    <property type="entry name" value="CbiX-like"/>
</dbReference>
<dbReference type="Pfam" id="PF01903">
    <property type="entry name" value="CbiX"/>
    <property type="match status" value="1"/>
</dbReference>
<evidence type="ECO:0000313" key="3">
    <source>
        <dbReference type="EMBL" id="KAF7131621.1"/>
    </source>
</evidence>
<evidence type="ECO:0008006" key="5">
    <source>
        <dbReference type="Google" id="ProtNLM"/>
    </source>
</evidence>